<evidence type="ECO:0000256" key="5">
    <source>
        <dbReference type="ARBA" id="ARBA00022840"/>
    </source>
</evidence>
<evidence type="ECO:0000256" key="1">
    <source>
        <dbReference type="ARBA" id="ARBA00005187"/>
    </source>
</evidence>
<keyword evidence="6" id="KW-0315">Glutamine amidotransferase</keyword>
<dbReference type="CDD" id="cd00712">
    <property type="entry name" value="AsnB"/>
    <property type="match status" value="1"/>
</dbReference>
<evidence type="ECO:0000256" key="3">
    <source>
        <dbReference type="ARBA" id="ARBA00012737"/>
    </source>
</evidence>
<dbReference type="Pfam" id="PF00733">
    <property type="entry name" value="Asn_synthase"/>
    <property type="match status" value="1"/>
</dbReference>
<dbReference type="SUPFAM" id="SSF56235">
    <property type="entry name" value="N-terminal nucleophile aminohydrolases (Ntn hydrolases)"/>
    <property type="match status" value="1"/>
</dbReference>
<dbReference type="PANTHER" id="PTHR43284">
    <property type="entry name" value="ASPARAGINE SYNTHETASE (GLUTAMINE-HYDROLYZING)"/>
    <property type="match status" value="1"/>
</dbReference>
<evidence type="ECO:0000259" key="8">
    <source>
        <dbReference type="PROSITE" id="PS51278"/>
    </source>
</evidence>
<comment type="catalytic activity">
    <reaction evidence="7">
        <text>L-aspartate + L-glutamine + ATP + H2O = L-asparagine + L-glutamate + AMP + diphosphate + H(+)</text>
        <dbReference type="Rhea" id="RHEA:12228"/>
        <dbReference type="ChEBI" id="CHEBI:15377"/>
        <dbReference type="ChEBI" id="CHEBI:15378"/>
        <dbReference type="ChEBI" id="CHEBI:29985"/>
        <dbReference type="ChEBI" id="CHEBI:29991"/>
        <dbReference type="ChEBI" id="CHEBI:30616"/>
        <dbReference type="ChEBI" id="CHEBI:33019"/>
        <dbReference type="ChEBI" id="CHEBI:58048"/>
        <dbReference type="ChEBI" id="CHEBI:58359"/>
        <dbReference type="ChEBI" id="CHEBI:456215"/>
        <dbReference type="EC" id="6.3.5.4"/>
    </reaction>
</comment>
<dbReference type="InterPro" id="IPR029055">
    <property type="entry name" value="Ntn_hydrolases_N"/>
</dbReference>
<dbReference type="NCBIfam" id="TIGR01536">
    <property type="entry name" value="asn_synth_AEB"/>
    <property type="match status" value="1"/>
</dbReference>
<proteinExistence type="inferred from homology"/>
<dbReference type="InterPro" id="IPR017932">
    <property type="entry name" value="GATase_2_dom"/>
</dbReference>
<dbReference type="RefSeq" id="WP_319807670.1">
    <property type="nucleotide sequence ID" value="NZ_CP107052.1"/>
</dbReference>
<organism evidence="9 10">
    <name type="scientific">Candidatus Kirkpatrickella diaphorinae</name>
    <dbReference type="NCBI Taxonomy" id="2984322"/>
    <lineage>
        <taxon>Bacteria</taxon>
        <taxon>Pseudomonadati</taxon>
        <taxon>Pseudomonadota</taxon>
        <taxon>Alphaproteobacteria</taxon>
        <taxon>Acetobacterales</taxon>
        <taxon>Acetobacteraceae</taxon>
        <taxon>Candidatus Kirkpatrickella</taxon>
    </lineage>
</organism>
<evidence type="ECO:0000313" key="10">
    <source>
        <dbReference type="Proteomes" id="UP001163831"/>
    </source>
</evidence>
<dbReference type="Proteomes" id="UP001163831">
    <property type="component" value="Chromosome"/>
</dbReference>
<keyword evidence="9" id="KW-0436">Ligase</keyword>
<evidence type="ECO:0000256" key="7">
    <source>
        <dbReference type="ARBA" id="ARBA00048741"/>
    </source>
</evidence>
<dbReference type="GO" id="GO:0004066">
    <property type="term" value="F:asparagine synthase (glutamine-hydrolyzing) activity"/>
    <property type="evidence" value="ECO:0007669"/>
    <property type="project" value="UniProtKB-EC"/>
</dbReference>
<name>A0ABY6GMB4_9PROT</name>
<dbReference type="PROSITE" id="PS51278">
    <property type="entry name" value="GATASE_TYPE_2"/>
    <property type="match status" value="1"/>
</dbReference>
<evidence type="ECO:0000313" key="9">
    <source>
        <dbReference type="EMBL" id="UYH52075.1"/>
    </source>
</evidence>
<dbReference type="InterPro" id="IPR006426">
    <property type="entry name" value="Asn_synth_AEB"/>
</dbReference>
<feature type="domain" description="Glutamine amidotransferase type-2" evidence="8">
    <location>
        <begin position="2"/>
        <end position="210"/>
    </location>
</feature>
<evidence type="ECO:0000256" key="2">
    <source>
        <dbReference type="ARBA" id="ARBA00005752"/>
    </source>
</evidence>
<keyword evidence="10" id="KW-1185">Reference proteome</keyword>
<dbReference type="Pfam" id="PF13537">
    <property type="entry name" value="GATase_7"/>
    <property type="match status" value="1"/>
</dbReference>
<protein>
    <recommendedName>
        <fullName evidence="3">asparagine synthase (glutamine-hydrolyzing)</fullName>
        <ecNumber evidence="3">6.3.5.4</ecNumber>
    </recommendedName>
</protein>
<dbReference type="EMBL" id="CP107052">
    <property type="protein sequence ID" value="UYH52075.1"/>
    <property type="molecule type" value="Genomic_DNA"/>
</dbReference>
<dbReference type="SUPFAM" id="SSF52402">
    <property type="entry name" value="Adenine nucleotide alpha hydrolases-like"/>
    <property type="match status" value="1"/>
</dbReference>
<dbReference type="InterPro" id="IPR001962">
    <property type="entry name" value="Asn_synthase"/>
</dbReference>
<gene>
    <name evidence="9" type="primary">asnB</name>
    <name evidence="9" type="ORF">N5W20_04265</name>
</gene>
<dbReference type="PIRSF" id="PIRSF001589">
    <property type="entry name" value="Asn_synthetase_glu-h"/>
    <property type="match status" value="1"/>
</dbReference>
<keyword evidence="4" id="KW-0547">Nucleotide-binding</keyword>
<dbReference type="InterPro" id="IPR051786">
    <property type="entry name" value="ASN_synthetase/amidase"/>
</dbReference>
<evidence type="ECO:0000256" key="6">
    <source>
        <dbReference type="ARBA" id="ARBA00022962"/>
    </source>
</evidence>
<dbReference type="EC" id="6.3.5.4" evidence="3"/>
<dbReference type="Gene3D" id="3.40.50.620">
    <property type="entry name" value="HUPs"/>
    <property type="match status" value="1"/>
</dbReference>
<accession>A0ABY6GMB4</accession>
<reference evidence="9" key="1">
    <citation type="submission" date="2022-10" db="EMBL/GenBank/DDBJ databases">
        <title>Candidatus Kirkpatrella diaphorinas gen. nov., sp. nov., an uncultured endosymbiont identified in a population of Diaphorina citri from Hawaii.</title>
        <authorList>
            <person name="Henry E.M."/>
            <person name="Carlson C.R."/>
            <person name="Kuo Y.-W."/>
        </authorList>
    </citation>
    <scope>NUCLEOTIDE SEQUENCE</scope>
    <source>
        <strain evidence="9">CADCRV1</strain>
    </source>
</reference>
<comment type="pathway">
    <text evidence="1">Amino-acid biosynthesis; L-asparagine biosynthesis; L-asparagine from L-aspartate (L-Gln route): step 1/1.</text>
</comment>
<dbReference type="InterPro" id="IPR014729">
    <property type="entry name" value="Rossmann-like_a/b/a_fold"/>
</dbReference>
<sequence>MCGIAGFLARPGTKIDIDALDRMERAILHRGPDGRGAFEARGVGLRHTRLSIIDLEGGAQPLIHDRLALVANAEIYNDPLLRKDLSHIAFKTGSDCEAPLYLWPWLGAHYVDALRGMYAIAFVDQGDEVDRAALSRDPFGIRPLYYVETPQGIAFASEPQALIAGGYAAASCRPEAVTELLQTQFVAGSETIFPGIKRARPGETMVVENGAITSRQFRPAIEGDIDRGMTEEAALKALDKILLDSVAVHQRADVPSGLFLSGGIDSAAILAAMVRLDTRRPVAWTARFDTGPVDEAAAARRMATTCGAAHEVVTITERMFWEDLPKIVACMDDPVADYAIIPTWFLARAARRDLTVVLSGEGGDELFGGYGRYRRACRPWWRGGRAPRCNGIMNTVAPKWKDTSWKTDLSAAPGDTRFRATQRLDIATWLPDDLLIKLDRCLMAHGMEGRTPLLDVELARLAWRLPDRLKTRHGQGKYLLRKWLDQQCSQANAFAPKQGFTVPVGAWMAAEATRLGPLLHQQEALKAAMPGVDIHAIVQRTGDRKARKASWVLLFYALWHRIHIEGVPCDGDVYEVLAS</sequence>
<dbReference type="InterPro" id="IPR033738">
    <property type="entry name" value="AsnB_N"/>
</dbReference>
<comment type="similarity">
    <text evidence="2">Belongs to the asparagine synthetase family.</text>
</comment>
<evidence type="ECO:0000256" key="4">
    <source>
        <dbReference type="ARBA" id="ARBA00022741"/>
    </source>
</evidence>
<dbReference type="CDD" id="cd01991">
    <property type="entry name" value="Asn_synthase_B_C"/>
    <property type="match status" value="1"/>
</dbReference>
<dbReference type="PANTHER" id="PTHR43284:SF1">
    <property type="entry name" value="ASPARAGINE SYNTHETASE"/>
    <property type="match status" value="1"/>
</dbReference>
<keyword evidence="5" id="KW-0067">ATP-binding</keyword>
<dbReference type="Gene3D" id="3.60.20.10">
    <property type="entry name" value="Glutamine Phosphoribosylpyrophosphate, subunit 1, domain 1"/>
    <property type="match status" value="1"/>
</dbReference>